<organism evidence="1 2">
    <name type="scientific">Roseicella aerolata</name>
    <dbReference type="NCBI Taxonomy" id="2883479"/>
    <lineage>
        <taxon>Bacteria</taxon>
        <taxon>Pseudomonadati</taxon>
        <taxon>Pseudomonadota</taxon>
        <taxon>Alphaproteobacteria</taxon>
        <taxon>Acetobacterales</taxon>
        <taxon>Roseomonadaceae</taxon>
        <taxon>Roseicella</taxon>
    </lineage>
</organism>
<dbReference type="RefSeq" id="WP_226609756.1">
    <property type="nucleotide sequence ID" value="NZ_JAJAQI010000024.1"/>
</dbReference>
<gene>
    <name evidence="1" type="ORF">LHA35_16135</name>
</gene>
<reference evidence="1" key="1">
    <citation type="submission" date="2021-10" db="EMBL/GenBank/DDBJ databases">
        <title>Roseicella aerolatum sp. nov., isolated from aerosols of e-waste dismantling site.</title>
        <authorList>
            <person name="Qin T."/>
        </authorList>
    </citation>
    <scope>NUCLEOTIDE SEQUENCE</scope>
    <source>
        <strain evidence="1">GB24</strain>
    </source>
</reference>
<keyword evidence="2" id="KW-1185">Reference proteome</keyword>
<protein>
    <submittedName>
        <fullName evidence="1">Uncharacterized protein</fullName>
    </submittedName>
</protein>
<comment type="caution">
    <text evidence="1">The sequence shown here is derived from an EMBL/GenBank/DDBJ whole genome shotgun (WGS) entry which is preliminary data.</text>
</comment>
<proteinExistence type="predicted"/>
<name>A0A9X1IGH3_9PROT</name>
<dbReference type="EMBL" id="JAJAQI010000024">
    <property type="protein sequence ID" value="MCB4823263.1"/>
    <property type="molecule type" value="Genomic_DNA"/>
</dbReference>
<accession>A0A9X1IGH3</accession>
<evidence type="ECO:0000313" key="2">
    <source>
        <dbReference type="Proteomes" id="UP001139311"/>
    </source>
</evidence>
<dbReference type="Proteomes" id="UP001139311">
    <property type="component" value="Unassembled WGS sequence"/>
</dbReference>
<sequence>MTAAPRPDHAPAPRGLTPTEPFRTAEEAWFWTMACLIARRDGARIVSGAALVARPCEPDDVVKCLDRLYRQRRIELQHVRILRIWGERQQVPDPRYPRERGDWRLWREVMTRLDWPLRVKGIVAGPPLPGAEGAEILLFPGAAP</sequence>
<evidence type="ECO:0000313" key="1">
    <source>
        <dbReference type="EMBL" id="MCB4823263.1"/>
    </source>
</evidence>
<dbReference type="AlphaFoldDB" id="A0A9X1IGH3"/>